<feature type="binding site" evidence="4">
    <location>
        <position position="74"/>
    </location>
    <ligand>
        <name>Zn(2+)</name>
        <dbReference type="ChEBI" id="CHEBI:29105"/>
    </ligand>
</feature>
<feature type="binding site" evidence="4">
    <location>
        <position position="71"/>
    </location>
    <ligand>
        <name>Zn(2+)</name>
        <dbReference type="ChEBI" id="CHEBI:29105"/>
    </ligand>
</feature>
<evidence type="ECO:0000313" key="5">
    <source>
        <dbReference type="EMBL" id="GAD89610.1"/>
    </source>
</evidence>
<dbReference type="OrthoDB" id="288014at2"/>
<dbReference type="AlphaFoldDB" id="V5HK23"/>
<keyword evidence="6" id="KW-1185">Reference proteome</keyword>
<feature type="binding site" evidence="4">
    <location>
        <position position="2"/>
    </location>
    <ligand>
        <name>Ni(2+)</name>
        <dbReference type="ChEBI" id="CHEBI:49786"/>
    </ligand>
</feature>
<dbReference type="HAMAP" id="MF_00213">
    <property type="entry name" value="HypA_HybF"/>
    <property type="match status" value="1"/>
</dbReference>
<dbReference type="Pfam" id="PF01155">
    <property type="entry name" value="HypA"/>
    <property type="match status" value="1"/>
</dbReference>
<feature type="binding site" evidence="4">
    <location>
        <position position="90"/>
    </location>
    <ligand>
        <name>Zn(2+)</name>
        <dbReference type="ChEBI" id="CHEBI:29105"/>
    </ligand>
</feature>
<dbReference type="GO" id="GO:0008270">
    <property type="term" value="F:zinc ion binding"/>
    <property type="evidence" value="ECO:0007669"/>
    <property type="project" value="UniProtKB-UniRule"/>
</dbReference>
<comment type="caution">
    <text evidence="5">The sequence shown here is derived from an EMBL/GenBank/DDBJ whole genome shotgun (WGS) entry which is preliminary data.</text>
</comment>
<dbReference type="SUPFAM" id="SSF57850">
    <property type="entry name" value="RING/U-box"/>
    <property type="match status" value="1"/>
</dbReference>
<reference evidence="5 6" key="2">
    <citation type="submission" date="2013-11" db="EMBL/GenBank/DDBJ databases">
        <title>Whole genome shotgun sequence of Vibrio halioticoli NBRC 102217.</title>
        <authorList>
            <person name="Isaki S."/>
            <person name="Kimura A."/>
            <person name="Ohji S."/>
            <person name="Hosoyama A."/>
            <person name="Fujita N."/>
            <person name="Hashimoto M."/>
            <person name="Hosoyama Y."/>
            <person name="Yamazoe A."/>
        </authorList>
    </citation>
    <scope>NUCLEOTIDE SEQUENCE [LARGE SCALE GENOMIC DNA]</scope>
    <source>
        <strain evidence="5 6">NBRC 102217</strain>
    </source>
</reference>
<dbReference type="eggNOG" id="COG0375">
    <property type="taxonomic scope" value="Bacteria"/>
</dbReference>
<protein>
    <recommendedName>
        <fullName evidence="4">Hydrogenase maturation factor HypA</fullName>
    </recommendedName>
</protein>
<comment type="function">
    <text evidence="4">Involved in the maturation of [NiFe] hydrogenases. Required for nickel insertion into the metal center of the hydrogenase.</text>
</comment>
<sequence>MHEMSIAQNIVQIALEHTQAGERIEQVVISVGELSGIEIDALQFGFSAVTNNTAAQGAILTIETVPGSIFCMNCLAQFDYHSRTDPCPKCRQHQYVVIEGNEMKVKHIEVN</sequence>
<accession>V5HK23</accession>
<reference evidence="5 6" key="1">
    <citation type="submission" date="2013-10" db="EMBL/GenBank/DDBJ databases">
        <authorList>
            <person name="Ichikawa N."/>
            <person name="Kimura A."/>
            <person name="Ohji S."/>
            <person name="Hosoyama A."/>
            <person name="Fujita N."/>
        </authorList>
    </citation>
    <scope>NUCLEOTIDE SEQUENCE [LARGE SCALE GENOMIC DNA]</scope>
    <source>
        <strain evidence="5 6">NBRC 102217</strain>
    </source>
</reference>
<dbReference type="Proteomes" id="UP000017800">
    <property type="component" value="Unassembled WGS sequence"/>
</dbReference>
<comment type="similarity">
    <text evidence="4">Belongs to the HypA/HybF family.</text>
</comment>
<keyword evidence="1 4" id="KW-0533">Nickel</keyword>
<gene>
    <name evidence="4 5" type="primary">hypA</name>
    <name evidence="5" type="ORF">VHA01S_024_00040</name>
</gene>
<dbReference type="InterPro" id="IPR000688">
    <property type="entry name" value="HypA/HybF"/>
</dbReference>
<dbReference type="GO" id="GO:0051604">
    <property type="term" value="P:protein maturation"/>
    <property type="evidence" value="ECO:0007669"/>
    <property type="project" value="InterPro"/>
</dbReference>
<proteinExistence type="inferred from homology"/>
<dbReference type="NCBIfam" id="TIGR00100">
    <property type="entry name" value="hypA"/>
    <property type="match status" value="1"/>
</dbReference>
<keyword evidence="2 4" id="KW-0479">Metal-binding</keyword>
<evidence type="ECO:0000256" key="3">
    <source>
        <dbReference type="ARBA" id="ARBA00022833"/>
    </source>
</evidence>
<evidence type="ECO:0000256" key="2">
    <source>
        <dbReference type="ARBA" id="ARBA00022723"/>
    </source>
</evidence>
<organism evidence="5 6">
    <name type="scientific">Vibrio halioticoli NBRC 102217</name>
    <dbReference type="NCBI Taxonomy" id="1219072"/>
    <lineage>
        <taxon>Bacteria</taxon>
        <taxon>Pseudomonadati</taxon>
        <taxon>Pseudomonadota</taxon>
        <taxon>Gammaproteobacteria</taxon>
        <taxon>Vibrionales</taxon>
        <taxon>Vibrionaceae</taxon>
        <taxon>Vibrio</taxon>
    </lineage>
</organism>
<evidence type="ECO:0000256" key="4">
    <source>
        <dbReference type="HAMAP-Rule" id="MF_00213"/>
    </source>
</evidence>
<keyword evidence="3 4" id="KW-0862">Zinc</keyword>
<evidence type="ECO:0000256" key="1">
    <source>
        <dbReference type="ARBA" id="ARBA00022596"/>
    </source>
</evidence>
<dbReference type="GO" id="GO:0016151">
    <property type="term" value="F:nickel cation binding"/>
    <property type="evidence" value="ECO:0007669"/>
    <property type="project" value="UniProtKB-UniRule"/>
</dbReference>
<dbReference type="PANTHER" id="PTHR34535:SF3">
    <property type="entry name" value="HYDROGENASE MATURATION FACTOR HYPA"/>
    <property type="match status" value="1"/>
</dbReference>
<dbReference type="EMBL" id="BAUJ01000024">
    <property type="protein sequence ID" value="GAD89610.1"/>
    <property type="molecule type" value="Genomic_DNA"/>
</dbReference>
<name>V5HK23_9VIBR</name>
<feature type="binding site" evidence="4">
    <location>
        <position position="87"/>
    </location>
    <ligand>
        <name>Zn(2+)</name>
        <dbReference type="ChEBI" id="CHEBI:29105"/>
    </ligand>
</feature>
<dbReference type="PIRSF" id="PIRSF004761">
    <property type="entry name" value="Hydrgn_mat_HypA"/>
    <property type="match status" value="1"/>
</dbReference>
<dbReference type="PANTHER" id="PTHR34535">
    <property type="entry name" value="HYDROGENASE MATURATION FACTOR HYPA"/>
    <property type="match status" value="1"/>
</dbReference>
<dbReference type="Gene3D" id="3.30.2320.80">
    <property type="match status" value="1"/>
</dbReference>
<evidence type="ECO:0000313" key="6">
    <source>
        <dbReference type="Proteomes" id="UP000017800"/>
    </source>
</evidence>